<dbReference type="InterPro" id="IPR025669">
    <property type="entry name" value="AAA_dom"/>
</dbReference>
<dbReference type="PANTHER" id="PTHR13696">
    <property type="entry name" value="P-LOOP CONTAINING NUCLEOSIDE TRIPHOSPHATE HYDROLASE"/>
    <property type="match status" value="1"/>
</dbReference>
<dbReference type="Pfam" id="PF13614">
    <property type="entry name" value="AAA_31"/>
    <property type="match status" value="1"/>
</dbReference>
<dbReference type="PANTHER" id="PTHR13696:SF99">
    <property type="entry name" value="COBYRINIC ACID AC-DIAMIDE SYNTHASE"/>
    <property type="match status" value="1"/>
</dbReference>
<evidence type="ECO:0000259" key="1">
    <source>
        <dbReference type="Pfam" id="PF13614"/>
    </source>
</evidence>
<dbReference type="InterPro" id="IPR050678">
    <property type="entry name" value="DNA_Partitioning_ATPase"/>
</dbReference>
<organism evidence="2 3">
    <name type="scientific">Wansuia hejianensis</name>
    <dbReference type="NCBI Taxonomy" id="2763667"/>
    <lineage>
        <taxon>Bacteria</taxon>
        <taxon>Bacillati</taxon>
        <taxon>Bacillota</taxon>
        <taxon>Clostridia</taxon>
        <taxon>Lachnospirales</taxon>
        <taxon>Lachnospiraceae</taxon>
        <taxon>Wansuia</taxon>
    </lineage>
</organism>
<feature type="domain" description="AAA" evidence="1">
    <location>
        <begin position="1"/>
        <end position="173"/>
    </location>
</feature>
<evidence type="ECO:0000313" key="3">
    <source>
        <dbReference type="Proteomes" id="UP000515860"/>
    </source>
</evidence>
<reference evidence="2 3" key="1">
    <citation type="submission" date="2020-08" db="EMBL/GenBank/DDBJ databases">
        <authorList>
            <person name="Liu C."/>
            <person name="Sun Q."/>
        </authorList>
    </citation>
    <scope>NUCLEOTIDE SEQUENCE [LARGE SCALE GENOMIC DNA]</scope>
    <source>
        <strain evidence="2 3">NSJ-29</strain>
    </source>
</reference>
<accession>A0A7G9GAT7</accession>
<proteinExistence type="predicted"/>
<keyword evidence="3" id="KW-1185">Reference proteome</keyword>
<dbReference type="Gene3D" id="3.40.50.300">
    <property type="entry name" value="P-loop containing nucleotide triphosphate hydrolases"/>
    <property type="match status" value="1"/>
</dbReference>
<dbReference type="AlphaFoldDB" id="A0A7G9GAT7"/>
<dbReference type="InterPro" id="IPR027417">
    <property type="entry name" value="P-loop_NTPase"/>
</dbReference>
<dbReference type="SUPFAM" id="SSF52540">
    <property type="entry name" value="P-loop containing nucleoside triphosphate hydrolases"/>
    <property type="match status" value="1"/>
</dbReference>
<protein>
    <submittedName>
        <fullName evidence="2">ParA family protein</fullName>
    </submittedName>
</protein>
<dbReference type="RefSeq" id="WP_118644380.1">
    <property type="nucleotide sequence ID" value="NZ_CP060635.1"/>
</dbReference>
<dbReference type="EMBL" id="CP060635">
    <property type="protein sequence ID" value="QNM07919.1"/>
    <property type="molecule type" value="Genomic_DNA"/>
</dbReference>
<evidence type="ECO:0000313" key="2">
    <source>
        <dbReference type="EMBL" id="QNM07919.1"/>
    </source>
</evidence>
<dbReference type="Proteomes" id="UP000515860">
    <property type="component" value="Chromosome"/>
</dbReference>
<name>A0A7G9GAT7_9FIRM</name>
<gene>
    <name evidence="2" type="ORF">H9Q79_13505</name>
</gene>
<sequence length="261" mass="29402">MKKITVWNRKGGVGKTTICINLAYELYKKGKKVLCLDLDGQANLTSFFEADIKGVSKPDLARILDANSNFLHIPSEDREIGNGIYQSRYSGIHFIQGARESEQINGTPLSLLDDLLEQTAQKYDFCVLDCHPDFSGLSRSAVYTADLVLVPILLDGFSRDNLNLVAEDILRIEEIAGYEIPFAAVANRVMNRKSQRQIYEDITYRHDYPVLQTCIRDYAVVGNALLLKKPISEHRKSSPPALDFQDLTFELLQKMQKKGVA</sequence>
<dbReference type="KEGG" id="whj:H9Q79_13505"/>
<dbReference type="CDD" id="cd02042">
    <property type="entry name" value="ParAB_family"/>
    <property type="match status" value="1"/>
</dbReference>